<gene>
    <name evidence="2" type="ORF">PHMEG_00024217</name>
</gene>
<evidence type="ECO:0000313" key="2">
    <source>
        <dbReference type="EMBL" id="OWZ03965.1"/>
    </source>
</evidence>
<keyword evidence="1" id="KW-1133">Transmembrane helix</keyword>
<sequence>MSAGHRKALVVSTEPTGKHRSSSVLWLKLNFTIKTARLQSLKRQKYQHLQEEALLKARGLLQNWEDGPICTAELEVNTKLKKYLTTHLKHLHFGSVSEIILMLLMPSNSFGQSSYLEMKWVVLTKRVMLHYFVALDVVLTLMQLNDVFVVWRKQFKKTGIETAKANH</sequence>
<comment type="caution">
    <text evidence="2">The sequence shown here is derived from an EMBL/GenBank/DDBJ whole genome shotgun (WGS) entry which is preliminary data.</text>
</comment>
<dbReference type="OrthoDB" id="121313at2759"/>
<feature type="transmembrane region" description="Helical" evidence="1">
    <location>
        <begin position="91"/>
        <end position="108"/>
    </location>
</feature>
<dbReference type="Proteomes" id="UP000198211">
    <property type="component" value="Unassembled WGS sequence"/>
</dbReference>
<dbReference type="EMBL" id="NBNE01005222">
    <property type="protein sequence ID" value="OWZ03965.1"/>
    <property type="molecule type" value="Genomic_DNA"/>
</dbReference>
<evidence type="ECO:0000256" key="1">
    <source>
        <dbReference type="SAM" id="Phobius"/>
    </source>
</evidence>
<evidence type="ECO:0000313" key="3">
    <source>
        <dbReference type="Proteomes" id="UP000198211"/>
    </source>
</evidence>
<reference evidence="3" key="1">
    <citation type="submission" date="2017-03" db="EMBL/GenBank/DDBJ databases">
        <title>Phytopthora megakarya and P. palmivora, two closely related causual agents of cacao black pod achieved similar genome size and gene model numbers by different mechanisms.</title>
        <authorList>
            <person name="Ali S."/>
            <person name="Shao J."/>
            <person name="Larry D.J."/>
            <person name="Kronmiller B."/>
            <person name="Shen D."/>
            <person name="Strem M.D."/>
            <person name="Melnick R.L."/>
            <person name="Guiltinan M.J."/>
            <person name="Tyler B.M."/>
            <person name="Meinhardt L.W."/>
            <person name="Bailey B.A."/>
        </authorList>
    </citation>
    <scope>NUCLEOTIDE SEQUENCE [LARGE SCALE GENOMIC DNA]</scope>
    <source>
        <strain evidence="3">zdho120</strain>
    </source>
</reference>
<keyword evidence="3" id="KW-1185">Reference proteome</keyword>
<feature type="transmembrane region" description="Helical" evidence="1">
    <location>
        <begin position="128"/>
        <end position="151"/>
    </location>
</feature>
<dbReference type="STRING" id="4795.A0A225VF16"/>
<proteinExistence type="predicted"/>
<protein>
    <submittedName>
        <fullName evidence="2">Uncharacterized protein</fullName>
    </submittedName>
</protein>
<dbReference type="AlphaFoldDB" id="A0A225VF16"/>
<organism evidence="2 3">
    <name type="scientific">Phytophthora megakarya</name>
    <dbReference type="NCBI Taxonomy" id="4795"/>
    <lineage>
        <taxon>Eukaryota</taxon>
        <taxon>Sar</taxon>
        <taxon>Stramenopiles</taxon>
        <taxon>Oomycota</taxon>
        <taxon>Peronosporomycetes</taxon>
        <taxon>Peronosporales</taxon>
        <taxon>Peronosporaceae</taxon>
        <taxon>Phytophthora</taxon>
    </lineage>
</organism>
<keyword evidence="1" id="KW-0812">Transmembrane</keyword>
<keyword evidence="1" id="KW-0472">Membrane</keyword>
<name>A0A225VF16_9STRA</name>
<accession>A0A225VF16</accession>